<dbReference type="InterPro" id="IPR013750">
    <property type="entry name" value="GHMP_kinase_C_dom"/>
</dbReference>
<evidence type="ECO:0000313" key="7">
    <source>
        <dbReference type="EMBL" id="RZC62530.1"/>
    </source>
</evidence>
<proteinExistence type="predicted"/>
<dbReference type="GO" id="GO:0005524">
    <property type="term" value="F:ATP binding"/>
    <property type="evidence" value="ECO:0007669"/>
    <property type="project" value="UniProtKB-KW"/>
</dbReference>
<keyword evidence="2" id="KW-0808">Transferase</keyword>
<dbReference type="Proteomes" id="UP000316621">
    <property type="component" value="Chromosome 5"/>
</dbReference>
<dbReference type="OMA" id="WDNERIE"/>
<feature type="domain" description="GHMP kinase C-terminal" evidence="6">
    <location>
        <begin position="164"/>
        <end position="225"/>
    </location>
</feature>
<organism evidence="7 8">
    <name type="scientific">Papaver somniferum</name>
    <name type="common">Opium poppy</name>
    <dbReference type="NCBI Taxonomy" id="3469"/>
    <lineage>
        <taxon>Eukaryota</taxon>
        <taxon>Viridiplantae</taxon>
        <taxon>Streptophyta</taxon>
        <taxon>Embryophyta</taxon>
        <taxon>Tracheophyta</taxon>
        <taxon>Spermatophyta</taxon>
        <taxon>Magnoliopsida</taxon>
        <taxon>Ranunculales</taxon>
        <taxon>Papaveraceae</taxon>
        <taxon>Papaveroideae</taxon>
        <taxon>Papaver</taxon>
    </lineage>
</organism>
<protein>
    <recommendedName>
        <fullName evidence="6">GHMP kinase C-terminal domain-containing protein</fullName>
    </recommendedName>
</protein>
<evidence type="ECO:0000256" key="4">
    <source>
        <dbReference type="ARBA" id="ARBA00022777"/>
    </source>
</evidence>
<name>A0A4Y7JR46_PAPSO</name>
<dbReference type="Gramene" id="RZC62530">
    <property type="protein sequence ID" value="RZC62530"/>
    <property type="gene ID" value="C5167_024285"/>
</dbReference>
<evidence type="ECO:0000256" key="5">
    <source>
        <dbReference type="ARBA" id="ARBA00022840"/>
    </source>
</evidence>
<sequence>MTTAVVAALLQYLGVVKLPLSSNTFLRVESEDLDLVHMVAQSAHCIAQGKVGSGVDVAPTQQVITDMLKGKWDHEKTQFSLPPLMTLLLGEPGNGGFSIPLMVGAVKKCMLAKEQWETYRYVLNNCSNLLSEKWKELASDACKQAVVKALLGARDSIVNIRCHMRKMGEEAGVPIEPESQTKLLDATMNTEGVLLGGVPGAGGFGAIFAVTLGESNKVTNMWSSRGVMSLLVREDPRGVSIETEDPRIKELTDCSVDGLLS</sequence>
<dbReference type="Gene3D" id="3.30.70.890">
    <property type="entry name" value="GHMP kinase, C-terminal domain"/>
    <property type="match status" value="1"/>
</dbReference>
<dbReference type="InterPro" id="IPR035102">
    <property type="entry name" value="Phosphomevalonate_kinase"/>
</dbReference>
<evidence type="ECO:0000256" key="2">
    <source>
        <dbReference type="ARBA" id="ARBA00022679"/>
    </source>
</evidence>
<dbReference type="Gene3D" id="3.30.230.10">
    <property type="match status" value="1"/>
</dbReference>
<reference evidence="7 8" key="1">
    <citation type="journal article" date="2018" name="Science">
        <title>The opium poppy genome and morphinan production.</title>
        <authorList>
            <person name="Guo L."/>
            <person name="Winzer T."/>
            <person name="Yang X."/>
            <person name="Li Y."/>
            <person name="Ning Z."/>
            <person name="He Z."/>
            <person name="Teodor R."/>
            <person name="Lu Y."/>
            <person name="Bowser T.A."/>
            <person name="Graham I.A."/>
            <person name="Ye K."/>
        </authorList>
    </citation>
    <scope>NUCLEOTIDE SEQUENCE [LARGE SCALE GENOMIC DNA]</scope>
    <source>
        <strain evidence="8">cv. HN1</strain>
        <tissue evidence="7">Leaves</tissue>
    </source>
</reference>
<dbReference type="STRING" id="3469.A0A4Y7JR46"/>
<dbReference type="GO" id="GO:0005777">
    <property type="term" value="C:peroxisome"/>
    <property type="evidence" value="ECO:0007669"/>
    <property type="project" value="TreeGrafter"/>
</dbReference>
<dbReference type="PANTHER" id="PTHR31814:SF2">
    <property type="entry name" value="PHOSPHOMEVALONATE KINASE"/>
    <property type="match status" value="1"/>
</dbReference>
<dbReference type="AlphaFoldDB" id="A0A4Y7JR46"/>
<comment type="pathway">
    <text evidence="1">Isoprenoid biosynthesis; isopentenyl diphosphate biosynthesis via mevalonate pathway.</text>
</comment>
<dbReference type="EMBL" id="CM010719">
    <property type="protein sequence ID" value="RZC62530.1"/>
    <property type="molecule type" value="Genomic_DNA"/>
</dbReference>
<dbReference type="GO" id="GO:0004631">
    <property type="term" value="F:phosphomevalonate kinase activity"/>
    <property type="evidence" value="ECO:0007669"/>
    <property type="project" value="TreeGrafter"/>
</dbReference>
<evidence type="ECO:0000259" key="6">
    <source>
        <dbReference type="Pfam" id="PF08544"/>
    </source>
</evidence>
<evidence type="ECO:0000256" key="3">
    <source>
        <dbReference type="ARBA" id="ARBA00022741"/>
    </source>
</evidence>
<dbReference type="Pfam" id="PF08544">
    <property type="entry name" value="GHMP_kinases_C"/>
    <property type="match status" value="1"/>
</dbReference>
<evidence type="ECO:0000313" key="8">
    <source>
        <dbReference type="Proteomes" id="UP000316621"/>
    </source>
</evidence>
<dbReference type="GO" id="GO:0019287">
    <property type="term" value="P:isopentenyl diphosphate biosynthetic process, mevalonate pathway"/>
    <property type="evidence" value="ECO:0007669"/>
    <property type="project" value="UniProtKB-UniPathway"/>
</dbReference>
<dbReference type="InterPro" id="IPR014721">
    <property type="entry name" value="Ribsml_uS5_D2-typ_fold_subgr"/>
</dbReference>
<keyword evidence="3" id="KW-0547">Nucleotide-binding</keyword>
<dbReference type="InterPro" id="IPR036554">
    <property type="entry name" value="GHMP_kinase_C_sf"/>
</dbReference>
<gene>
    <name evidence="7" type="ORF">C5167_024285</name>
</gene>
<dbReference type="GO" id="GO:0010142">
    <property type="term" value="P:farnesyl diphosphate biosynthetic process, mevalonate pathway"/>
    <property type="evidence" value="ECO:0007669"/>
    <property type="project" value="TreeGrafter"/>
</dbReference>
<keyword evidence="4" id="KW-0418">Kinase</keyword>
<accession>A0A4Y7JR46</accession>
<keyword evidence="8" id="KW-1185">Reference proteome</keyword>
<keyword evidence="5" id="KW-0067">ATP-binding</keyword>
<evidence type="ECO:0000256" key="1">
    <source>
        <dbReference type="ARBA" id="ARBA00005092"/>
    </source>
</evidence>
<dbReference type="UniPathway" id="UPA00057">
    <property type="reaction ID" value="UER00099"/>
</dbReference>
<dbReference type="PANTHER" id="PTHR31814">
    <property type="match status" value="1"/>
</dbReference>